<name>A0A7W5V3U6_9ACTN</name>
<dbReference type="Proteomes" id="UP000579945">
    <property type="component" value="Unassembled WGS sequence"/>
</dbReference>
<dbReference type="RefSeq" id="WP_183642494.1">
    <property type="nucleotide sequence ID" value="NZ_BAAAXX010000054.1"/>
</dbReference>
<dbReference type="EMBL" id="JACIBV010000001">
    <property type="protein sequence ID" value="MBB3724480.1"/>
    <property type="molecule type" value="Genomic_DNA"/>
</dbReference>
<keyword evidence="2" id="KW-1185">Reference proteome</keyword>
<proteinExistence type="predicted"/>
<comment type="caution">
    <text evidence="1">The sequence shown here is derived from an EMBL/GenBank/DDBJ whole genome shotgun (WGS) entry which is preliminary data.</text>
</comment>
<organism evidence="1 2">
    <name type="scientific">Nonomuraea dietziae</name>
    <dbReference type="NCBI Taxonomy" id="65515"/>
    <lineage>
        <taxon>Bacteria</taxon>
        <taxon>Bacillati</taxon>
        <taxon>Actinomycetota</taxon>
        <taxon>Actinomycetes</taxon>
        <taxon>Streptosporangiales</taxon>
        <taxon>Streptosporangiaceae</taxon>
        <taxon>Nonomuraea</taxon>
    </lineage>
</organism>
<sequence>MSQSTVILLTSNMVVGGAVDGLLLGTAEQVQARAQEVGLGRDALDRMRPGELGVGAGVIEGGVDALQAPLQGSGDVVDEERDGGVREGGQQSLGVVGELAALLAGHVRFEVARVSQDGVEV</sequence>
<protein>
    <submittedName>
        <fullName evidence="1">Uncharacterized protein</fullName>
    </submittedName>
</protein>
<accession>A0A7W5V3U6</accession>
<dbReference type="GeneID" id="95386991"/>
<evidence type="ECO:0000313" key="2">
    <source>
        <dbReference type="Proteomes" id="UP000579945"/>
    </source>
</evidence>
<evidence type="ECO:0000313" key="1">
    <source>
        <dbReference type="EMBL" id="MBB3724480.1"/>
    </source>
</evidence>
<dbReference type="AlphaFoldDB" id="A0A7W5V3U6"/>
<reference evidence="1 2" key="1">
    <citation type="submission" date="2020-08" db="EMBL/GenBank/DDBJ databases">
        <title>Sequencing the genomes of 1000 actinobacteria strains.</title>
        <authorList>
            <person name="Klenk H.-P."/>
        </authorList>
    </citation>
    <scope>NUCLEOTIDE SEQUENCE [LARGE SCALE GENOMIC DNA]</scope>
    <source>
        <strain evidence="1 2">DSM 44320</strain>
    </source>
</reference>
<gene>
    <name evidence="1" type="ORF">FHR33_000340</name>
</gene>